<organism evidence="1 2">
    <name type="scientific">Rugosimonospora africana</name>
    <dbReference type="NCBI Taxonomy" id="556532"/>
    <lineage>
        <taxon>Bacteria</taxon>
        <taxon>Bacillati</taxon>
        <taxon>Actinomycetota</taxon>
        <taxon>Actinomycetes</taxon>
        <taxon>Micromonosporales</taxon>
        <taxon>Micromonosporaceae</taxon>
        <taxon>Rugosimonospora</taxon>
    </lineage>
</organism>
<evidence type="ECO:0000313" key="1">
    <source>
        <dbReference type="EMBL" id="GIH15663.1"/>
    </source>
</evidence>
<reference evidence="1" key="1">
    <citation type="submission" date="2021-01" db="EMBL/GenBank/DDBJ databases">
        <title>Whole genome shotgun sequence of Rugosimonospora africana NBRC 104875.</title>
        <authorList>
            <person name="Komaki H."/>
            <person name="Tamura T."/>
        </authorList>
    </citation>
    <scope>NUCLEOTIDE SEQUENCE</scope>
    <source>
        <strain evidence="1">NBRC 104875</strain>
    </source>
</reference>
<evidence type="ECO:0000313" key="2">
    <source>
        <dbReference type="Proteomes" id="UP000642748"/>
    </source>
</evidence>
<dbReference type="RefSeq" id="WP_203919287.1">
    <property type="nucleotide sequence ID" value="NZ_BONZ01000036.1"/>
</dbReference>
<dbReference type="EMBL" id="BONZ01000036">
    <property type="protein sequence ID" value="GIH15663.1"/>
    <property type="molecule type" value="Genomic_DNA"/>
</dbReference>
<proteinExistence type="predicted"/>
<name>A0A8J3QRQ0_9ACTN</name>
<comment type="caution">
    <text evidence="1">The sequence shown here is derived from an EMBL/GenBank/DDBJ whole genome shotgun (WGS) entry which is preliminary data.</text>
</comment>
<dbReference type="Proteomes" id="UP000642748">
    <property type="component" value="Unassembled WGS sequence"/>
</dbReference>
<protein>
    <submittedName>
        <fullName evidence="1">Uncharacterized protein</fullName>
    </submittedName>
</protein>
<sequence>MNPDDSPLLRQARLLLLLSVTAETAPDGVDAERLGICDFLAVHPLLLARLDGDPDRLSLRLAGFDDRAVGYASPAQRFVTAQLRLAGDLAELVGRGLVSVHPAGRIRYRLTPRGEDMADTFTAMYSQSYLAAARVVIRRTRRLSGRKLRAGLRQWLMVDADAPLHPAFPLVDEHVPDPLTDRHPVVPHPPKDLT</sequence>
<accession>A0A8J3QRQ0</accession>
<dbReference type="AlphaFoldDB" id="A0A8J3QRQ0"/>
<keyword evidence="2" id="KW-1185">Reference proteome</keyword>
<gene>
    <name evidence="1" type="ORF">Raf01_38350</name>
</gene>